<keyword evidence="7" id="KW-0472">Membrane</keyword>
<dbReference type="GeneID" id="106171404"/>
<evidence type="ECO:0000256" key="8">
    <source>
        <dbReference type="ARBA" id="ARBA00023180"/>
    </source>
</evidence>
<keyword evidence="10" id="KW-1185">Reference proteome</keyword>
<dbReference type="InterPro" id="IPR018011">
    <property type="entry name" value="Carb_sulfotrans_8-10"/>
</dbReference>
<dbReference type="OrthoDB" id="2019940at2759"/>
<protein>
    <recommendedName>
        <fullName evidence="9">Carbohydrate sulfotransferase</fullName>
        <ecNumber evidence="9">2.8.2.-</ecNumber>
    </recommendedName>
</protein>
<organism evidence="10 11">
    <name type="scientific">Lingula anatina</name>
    <name type="common">Brachiopod</name>
    <name type="synonym">Lingula unguis</name>
    <dbReference type="NCBI Taxonomy" id="7574"/>
    <lineage>
        <taxon>Eukaryota</taxon>
        <taxon>Metazoa</taxon>
        <taxon>Spiralia</taxon>
        <taxon>Lophotrochozoa</taxon>
        <taxon>Brachiopoda</taxon>
        <taxon>Linguliformea</taxon>
        <taxon>Lingulata</taxon>
        <taxon>Lingulida</taxon>
        <taxon>Linguloidea</taxon>
        <taxon>Lingulidae</taxon>
        <taxon>Lingula</taxon>
    </lineage>
</organism>
<name>A0A1S3JAH2_LINAN</name>
<dbReference type="EC" id="2.8.2.-" evidence="9"/>
<keyword evidence="3 9" id="KW-0808">Transferase</keyword>
<evidence type="ECO:0000256" key="6">
    <source>
        <dbReference type="ARBA" id="ARBA00023034"/>
    </source>
</evidence>
<keyword evidence="6 9" id="KW-0333">Golgi apparatus</keyword>
<evidence type="ECO:0000313" key="11">
    <source>
        <dbReference type="RefSeq" id="XP_013407196.1"/>
    </source>
</evidence>
<dbReference type="GO" id="GO:0000139">
    <property type="term" value="C:Golgi membrane"/>
    <property type="evidence" value="ECO:0007669"/>
    <property type="project" value="UniProtKB-SubCell"/>
</dbReference>
<gene>
    <name evidence="11" type="primary">LOC106171404</name>
</gene>
<accession>A0A1S3JAH2</accession>
<dbReference type="KEGG" id="lak:106171404"/>
<comment type="similarity">
    <text evidence="2 9">Belongs to the sulfotransferase 2 family.</text>
</comment>
<evidence type="ECO:0000256" key="4">
    <source>
        <dbReference type="ARBA" id="ARBA00022692"/>
    </source>
</evidence>
<dbReference type="Pfam" id="PF03567">
    <property type="entry name" value="Sulfotransfer_2"/>
    <property type="match status" value="1"/>
</dbReference>
<keyword evidence="5" id="KW-1133">Transmembrane helix</keyword>
<dbReference type="Proteomes" id="UP000085678">
    <property type="component" value="Unplaced"/>
</dbReference>
<evidence type="ECO:0000256" key="2">
    <source>
        <dbReference type="ARBA" id="ARBA00006339"/>
    </source>
</evidence>
<evidence type="ECO:0000256" key="1">
    <source>
        <dbReference type="ARBA" id="ARBA00004323"/>
    </source>
</evidence>
<sequence length="358" mass="42325">MPTFSSSRPGYKYVRPLLSYVFRRRMLALILAVLFLHVIYRLLDIDFEALNPRSIRYLAVQEERSHEAWLQEIQRRKDLIKSVCLKYNMYTRKLGLDDYKHLFAEDNHQVLFCRVPTICNTNWKRVLLIMSGKLNESFVWSQPDNQIHYVLWAKYVTQLNTLPEAEIEKLLKSYLKFFFLRNPFERLLSSYRTKVENFDPEHPVIAAEVGNYVLVNYRKMAPIFPERKQIKLVDGVYHIEPSAVMAFQKSNITFEEFLRYVADHKDNPDRHWDLPHSLCHPCGIEYDVVGYYDTIEEDARNILKMAKADPGLVYPPRTKLEMPTSELMPEYYGKVSEDTLSRIRTMYEVDADMANAKI</sequence>
<dbReference type="PANTHER" id="PTHR12137">
    <property type="entry name" value="CARBOHYDRATE SULFOTRANSFERASE"/>
    <property type="match status" value="1"/>
</dbReference>
<dbReference type="RefSeq" id="XP_013407196.1">
    <property type="nucleotide sequence ID" value="XM_013551742.1"/>
</dbReference>
<keyword evidence="8 9" id="KW-0325">Glycoprotein</keyword>
<dbReference type="GO" id="GO:0008146">
    <property type="term" value="F:sulfotransferase activity"/>
    <property type="evidence" value="ECO:0007669"/>
    <property type="project" value="InterPro"/>
</dbReference>
<dbReference type="PANTHER" id="PTHR12137:SF2">
    <property type="entry name" value="CARBOHYDRATE SULFOTRANSFERASE 10"/>
    <property type="match status" value="1"/>
</dbReference>
<dbReference type="AlphaFoldDB" id="A0A1S3JAH2"/>
<evidence type="ECO:0000256" key="7">
    <source>
        <dbReference type="ARBA" id="ARBA00023136"/>
    </source>
</evidence>
<dbReference type="InParanoid" id="A0A1S3JAH2"/>
<evidence type="ECO:0000256" key="9">
    <source>
        <dbReference type="RuleBase" id="RU364020"/>
    </source>
</evidence>
<proteinExistence type="inferred from homology"/>
<dbReference type="GO" id="GO:0016051">
    <property type="term" value="P:carbohydrate biosynthetic process"/>
    <property type="evidence" value="ECO:0007669"/>
    <property type="project" value="InterPro"/>
</dbReference>
<reference evidence="11" key="1">
    <citation type="submission" date="2025-08" db="UniProtKB">
        <authorList>
            <consortium name="RefSeq"/>
        </authorList>
    </citation>
    <scope>IDENTIFICATION</scope>
    <source>
        <tissue evidence="11">Gonads</tissue>
    </source>
</reference>
<evidence type="ECO:0000313" key="10">
    <source>
        <dbReference type="Proteomes" id="UP000085678"/>
    </source>
</evidence>
<keyword evidence="4" id="KW-0812">Transmembrane</keyword>
<evidence type="ECO:0000256" key="3">
    <source>
        <dbReference type="ARBA" id="ARBA00022679"/>
    </source>
</evidence>
<dbReference type="InterPro" id="IPR005331">
    <property type="entry name" value="Sulfotransferase"/>
</dbReference>
<keyword evidence="9" id="KW-0735">Signal-anchor</keyword>
<comment type="subcellular location">
    <subcellularLocation>
        <location evidence="1 9">Golgi apparatus membrane</location>
        <topology evidence="1 9">Single-pass type II membrane protein</topology>
    </subcellularLocation>
</comment>
<dbReference type="GO" id="GO:0030166">
    <property type="term" value="P:proteoglycan biosynthetic process"/>
    <property type="evidence" value="ECO:0007669"/>
    <property type="project" value="TreeGrafter"/>
</dbReference>
<evidence type="ECO:0000256" key="5">
    <source>
        <dbReference type="ARBA" id="ARBA00022989"/>
    </source>
</evidence>
<keyword evidence="9" id="KW-0119">Carbohydrate metabolism</keyword>